<evidence type="ECO:0000256" key="1">
    <source>
        <dbReference type="SAM" id="MobiDB-lite"/>
    </source>
</evidence>
<evidence type="ECO:0000313" key="2">
    <source>
        <dbReference type="EMBL" id="KAJ7763023.1"/>
    </source>
</evidence>
<keyword evidence="3" id="KW-1185">Reference proteome</keyword>
<reference evidence="2" key="1">
    <citation type="submission" date="2023-03" db="EMBL/GenBank/DDBJ databases">
        <title>Massive genome expansion in bonnet fungi (Mycena s.s.) driven by repeated elements and novel gene families across ecological guilds.</title>
        <authorList>
            <consortium name="Lawrence Berkeley National Laboratory"/>
            <person name="Harder C.B."/>
            <person name="Miyauchi S."/>
            <person name="Viragh M."/>
            <person name="Kuo A."/>
            <person name="Thoen E."/>
            <person name="Andreopoulos B."/>
            <person name="Lu D."/>
            <person name="Skrede I."/>
            <person name="Drula E."/>
            <person name="Henrissat B."/>
            <person name="Morin E."/>
            <person name="Kohler A."/>
            <person name="Barry K."/>
            <person name="LaButti K."/>
            <person name="Morin E."/>
            <person name="Salamov A."/>
            <person name="Lipzen A."/>
            <person name="Mereny Z."/>
            <person name="Hegedus B."/>
            <person name="Baldrian P."/>
            <person name="Stursova M."/>
            <person name="Weitz H."/>
            <person name="Taylor A."/>
            <person name="Grigoriev I.V."/>
            <person name="Nagy L.G."/>
            <person name="Martin F."/>
            <person name="Kauserud H."/>
        </authorList>
    </citation>
    <scope>NUCLEOTIDE SEQUENCE</scope>
    <source>
        <strain evidence="2">CBHHK182m</strain>
    </source>
</reference>
<gene>
    <name evidence="2" type="ORF">B0H16DRAFT_1455455</name>
</gene>
<feature type="region of interest" description="Disordered" evidence="1">
    <location>
        <begin position="1"/>
        <end position="53"/>
    </location>
</feature>
<sequence>MARRARGKGGRTGRGPRFECLPEREVDGGDGDPGEEGANSGEVDEREQQKREMGMVMDGLDWPSEGDTFAPDGGEECKAGESEGLVLGNNIKLAAKERKKVCDVQERGDRNAAFRQQGKGMRGVEAAVCGRKDGGEEDGGAEAGALEDDRRTKRFINRDGVNLTMLGGIMRGMQYDVRAMEALELHSSDVIVQKRVVATGDDTDVNLSRGSLKNPATGTIPNPSKRASQLAAETSLFTMMPLAPSQTNHTTVDSSWCNGLEANIQPTGSSSCPTTDTGLSAQSDTTSDGAAGYPLDPTIYHTTMSGLQDSAGTYLRITGQSDGIHPPSSHVFRRNNM</sequence>
<dbReference type="AlphaFoldDB" id="A0AAD7NI27"/>
<feature type="region of interest" description="Disordered" evidence="1">
    <location>
        <begin position="267"/>
        <end position="291"/>
    </location>
</feature>
<accession>A0AAD7NI27</accession>
<name>A0AAD7NI27_9AGAR</name>
<feature type="compositionally biased region" description="Polar residues" evidence="1">
    <location>
        <begin position="267"/>
        <end position="288"/>
    </location>
</feature>
<evidence type="ECO:0000313" key="3">
    <source>
        <dbReference type="Proteomes" id="UP001215598"/>
    </source>
</evidence>
<feature type="compositionally biased region" description="Basic residues" evidence="1">
    <location>
        <begin position="1"/>
        <end position="11"/>
    </location>
</feature>
<comment type="caution">
    <text evidence="2">The sequence shown here is derived from an EMBL/GenBank/DDBJ whole genome shotgun (WGS) entry which is preliminary data.</text>
</comment>
<feature type="compositionally biased region" description="Basic and acidic residues" evidence="1">
    <location>
        <begin position="16"/>
        <end position="27"/>
    </location>
</feature>
<dbReference type="Proteomes" id="UP001215598">
    <property type="component" value="Unassembled WGS sequence"/>
</dbReference>
<dbReference type="EMBL" id="JARKIB010000031">
    <property type="protein sequence ID" value="KAJ7763023.1"/>
    <property type="molecule type" value="Genomic_DNA"/>
</dbReference>
<proteinExistence type="predicted"/>
<protein>
    <submittedName>
        <fullName evidence="2">Uncharacterized protein</fullName>
    </submittedName>
</protein>
<organism evidence="2 3">
    <name type="scientific">Mycena metata</name>
    <dbReference type="NCBI Taxonomy" id="1033252"/>
    <lineage>
        <taxon>Eukaryota</taxon>
        <taxon>Fungi</taxon>
        <taxon>Dikarya</taxon>
        <taxon>Basidiomycota</taxon>
        <taxon>Agaricomycotina</taxon>
        <taxon>Agaricomycetes</taxon>
        <taxon>Agaricomycetidae</taxon>
        <taxon>Agaricales</taxon>
        <taxon>Marasmiineae</taxon>
        <taxon>Mycenaceae</taxon>
        <taxon>Mycena</taxon>
    </lineage>
</organism>